<keyword evidence="7" id="KW-0998">Cell outer membrane</keyword>
<gene>
    <name evidence="9" type="ORF">SAMN02927921_01423</name>
</gene>
<evidence type="ECO:0000256" key="3">
    <source>
        <dbReference type="ARBA" id="ARBA00022448"/>
    </source>
</evidence>
<name>A0A1K1NST6_9FLAO</name>
<proteinExistence type="inferred from homology"/>
<comment type="similarity">
    <text evidence="2">Belongs to the outer membrane factor (OMF) (TC 1.B.17) family.</text>
</comment>
<keyword evidence="3" id="KW-0813">Transport</keyword>
<evidence type="ECO:0000256" key="2">
    <source>
        <dbReference type="ARBA" id="ARBA00007613"/>
    </source>
</evidence>
<comment type="subcellular location">
    <subcellularLocation>
        <location evidence="1">Cell outer membrane</location>
    </subcellularLocation>
</comment>
<evidence type="ECO:0000256" key="4">
    <source>
        <dbReference type="ARBA" id="ARBA00022452"/>
    </source>
</evidence>
<evidence type="ECO:0000256" key="1">
    <source>
        <dbReference type="ARBA" id="ARBA00004442"/>
    </source>
</evidence>
<evidence type="ECO:0000256" key="6">
    <source>
        <dbReference type="ARBA" id="ARBA00023136"/>
    </source>
</evidence>
<dbReference type="RefSeq" id="WP_072316659.1">
    <property type="nucleotide sequence ID" value="NZ_FPJE01000006.1"/>
</dbReference>
<keyword evidence="6" id="KW-0472">Membrane</keyword>
<protein>
    <submittedName>
        <fullName evidence="9">Outer membrane protein TolC</fullName>
    </submittedName>
</protein>
<evidence type="ECO:0000313" key="9">
    <source>
        <dbReference type="EMBL" id="SFW38307.1"/>
    </source>
</evidence>
<keyword evidence="10" id="KW-1185">Reference proteome</keyword>
<evidence type="ECO:0000256" key="5">
    <source>
        <dbReference type="ARBA" id="ARBA00022692"/>
    </source>
</evidence>
<dbReference type="InterPro" id="IPR051906">
    <property type="entry name" value="TolC-like"/>
</dbReference>
<dbReference type="STRING" id="1150368.SAMN02927921_01423"/>
<dbReference type="AlphaFoldDB" id="A0A1K1NST6"/>
<keyword evidence="5" id="KW-0812">Transmembrane</keyword>
<sequence length="445" mass="50123">MNIPRIYIILLLSLPLFPAGVMAQERRVLTIEEAREAALTGNRLLRIQQEKANESYYQIRSISAKGKPMLYASGNYLHSFQNNNFVIPRGGIGDFLNIPIPWNDFTLYRGERDIFTAGVLAYQPITQLFRVHHGIKAMEAAYEMENSKTQKAVLEVQAGVEKLFYAIKIQDKKIAEARAAVALADMELYDAESAFMAGETQEVSILGLKAEKASKEHNLLQAETDRDNYMADLRHALSIGDTVALELAPLPENGYLLLPEQEYLEYGMQHNPDIRAARYQQDKATHGVAASKNAYLPDLGVTGGVTYQGIIKELPETNYFIGANLTWNFLDFGKRRSELEQSRSKALQASLYAENTRNEIRNNIAKAYRNARQAEKLLSTAEQAYLFREEEYRIKENGLEAGLITRKELLETKVALEKAAQQAYAARLNYNLSVLDLGIFTGKLP</sequence>
<reference evidence="9 10" key="1">
    <citation type="submission" date="2016-11" db="EMBL/GenBank/DDBJ databases">
        <authorList>
            <person name="Jaros S."/>
            <person name="Januszkiewicz K."/>
            <person name="Wedrychowicz H."/>
        </authorList>
    </citation>
    <scope>NUCLEOTIDE SEQUENCE [LARGE SCALE GENOMIC DNA]</scope>
    <source>
        <strain evidence="9 10">CGMCC 1.12145</strain>
    </source>
</reference>
<organism evidence="9 10">
    <name type="scientific">Sinomicrobium oceani</name>
    <dbReference type="NCBI Taxonomy" id="1150368"/>
    <lineage>
        <taxon>Bacteria</taxon>
        <taxon>Pseudomonadati</taxon>
        <taxon>Bacteroidota</taxon>
        <taxon>Flavobacteriia</taxon>
        <taxon>Flavobacteriales</taxon>
        <taxon>Flavobacteriaceae</taxon>
        <taxon>Sinomicrobium</taxon>
    </lineage>
</organism>
<dbReference type="GO" id="GO:0015562">
    <property type="term" value="F:efflux transmembrane transporter activity"/>
    <property type="evidence" value="ECO:0007669"/>
    <property type="project" value="InterPro"/>
</dbReference>
<keyword evidence="8" id="KW-0175">Coiled coil</keyword>
<dbReference type="PANTHER" id="PTHR30026">
    <property type="entry name" value="OUTER MEMBRANE PROTEIN TOLC"/>
    <property type="match status" value="1"/>
</dbReference>
<dbReference type="GO" id="GO:1990281">
    <property type="term" value="C:efflux pump complex"/>
    <property type="evidence" value="ECO:0007669"/>
    <property type="project" value="TreeGrafter"/>
</dbReference>
<dbReference type="GO" id="GO:0009279">
    <property type="term" value="C:cell outer membrane"/>
    <property type="evidence" value="ECO:0007669"/>
    <property type="project" value="UniProtKB-SubCell"/>
</dbReference>
<evidence type="ECO:0000256" key="7">
    <source>
        <dbReference type="ARBA" id="ARBA00023237"/>
    </source>
</evidence>
<dbReference type="Pfam" id="PF02321">
    <property type="entry name" value="OEP"/>
    <property type="match status" value="2"/>
</dbReference>
<dbReference type="SUPFAM" id="SSF56954">
    <property type="entry name" value="Outer membrane efflux proteins (OEP)"/>
    <property type="match status" value="1"/>
</dbReference>
<dbReference type="OrthoDB" id="1413034at2"/>
<dbReference type="Gene3D" id="1.20.1600.10">
    <property type="entry name" value="Outer membrane efflux proteins (OEP)"/>
    <property type="match status" value="1"/>
</dbReference>
<dbReference type="PANTHER" id="PTHR30026:SF20">
    <property type="entry name" value="OUTER MEMBRANE PROTEIN TOLC"/>
    <property type="match status" value="1"/>
</dbReference>
<dbReference type="Proteomes" id="UP000182248">
    <property type="component" value="Unassembled WGS sequence"/>
</dbReference>
<dbReference type="EMBL" id="FPJE01000006">
    <property type="protein sequence ID" value="SFW38307.1"/>
    <property type="molecule type" value="Genomic_DNA"/>
</dbReference>
<dbReference type="GO" id="GO:0015288">
    <property type="term" value="F:porin activity"/>
    <property type="evidence" value="ECO:0007669"/>
    <property type="project" value="TreeGrafter"/>
</dbReference>
<dbReference type="InterPro" id="IPR003423">
    <property type="entry name" value="OMP_efflux"/>
</dbReference>
<evidence type="ECO:0000313" key="10">
    <source>
        <dbReference type="Proteomes" id="UP000182248"/>
    </source>
</evidence>
<feature type="coiled-coil region" evidence="8">
    <location>
        <begin position="357"/>
        <end position="384"/>
    </location>
</feature>
<accession>A0A1K1NST6</accession>
<evidence type="ECO:0000256" key="8">
    <source>
        <dbReference type="SAM" id="Coils"/>
    </source>
</evidence>
<keyword evidence="4" id="KW-1134">Transmembrane beta strand</keyword>